<gene>
    <name evidence="1" type="ORF">XD94_1512</name>
</gene>
<evidence type="ECO:0000313" key="2">
    <source>
        <dbReference type="Proteomes" id="UP000054092"/>
    </source>
</evidence>
<proteinExistence type="predicted"/>
<evidence type="ECO:0000313" key="1">
    <source>
        <dbReference type="EMBL" id="KUK79054.1"/>
    </source>
</evidence>
<dbReference type="EMBL" id="LGGP01000304">
    <property type="protein sequence ID" value="KUK79054.1"/>
    <property type="molecule type" value="Genomic_DNA"/>
</dbReference>
<evidence type="ECO:0008006" key="3">
    <source>
        <dbReference type="Google" id="ProtNLM"/>
    </source>
</evidence>
<protein>
    <recommendedName>
        <fullName evidence="3">Outer membrane protein beta-barrel domain-containing protein</fullName>
    </recommendedName>
</protein>
<dbReference type="AlphaFoldDB" id="A0A101HLJ7"/>
<accession>A0A101HLJ7</accession>
<comment type="caution">
    <text evidence="1">The sequence shown here is derived from an EMBL/GenBank/DDBJ whole genome shotgun (WGS) entry which is preliminary data.</text>
</comment>
<dbReference type="Proteomes" id="UP000054092">
    <property type="component" value="Unassembled WGS sequence"/>
</dbReference>
<sequence length="231" mass="25891">MISRRLCLFAFMGLIAVLGCAKFELKAESGFAMPWNGFLEQAGSGKTDLLDRSNFRAYFIPTAGYEFFQDHLIEVSIVHFSVNSSLEATGTESLITYESMFRQDVLSVTYGYALPVLDRFSLQLGVQGRLLFKQIDLTGSEQYSRKMTDFGFGPAADIKLKMNDQVFVALEVATGLGKGNGFIDFYTGLHFEGPFYYVRAGSRYWSLTNSFDGDRLFLSFVSLGAQFCAYF</sequence>
<dbReference type="PROSITE" id="PS51257">
    <property type="entry name" value="PROKAR_LIPOPROTEIN"/>
    <property type="match status" value="1"/>
</dbReference>
<dbReference type="PATRIC" id="fig|1184387.3.peg.1998"/>
<organism evidence="1 2">
    <name type="scientific">Mesotoga prima</name>
    <dbReference type="NCBI Taxonomy" id="1184387"/>
    <lineage>
        <taxon>Bacteria</taxon>
        <taxon>Thermotogati</taxon>
        <taxon>Thermotogota</taxon>
        <taxon>Thermotogae</taxon>
        <taxon>Kosmotogales</taxon>
        <taxon>Kosmotogaceae</taxon>
        <taxon>Mesotoga</taxon>
    </lineage>
</organism>
<reference evidence="2" key="1">
    <citation type="journal article" date="2015" name="MBio">
        <title>Genome-Resolved Metagenomic Analysis Reveals Roles for Candidate Phyla and Other Microbial Community Members in Biogeochemical Transformations in Oil Reservoirs.</title>
        <authorList>
            <person name="Hu P."/>
            <person name="Tom L."/>
            <person name="Singh A."/>
            <person name="Thomas B.C."/>
            <person name="Baker B.J."/>
            <person name="Piceno Y.M."/>
            <person name="Andersen G.L."/>
            <person name="Banfield J.F."/>
        </authorList>
    </citation>
    <scope>NUCLEOTIDE SEQUENCE [LARGE SCALE GENOMIC DNA]</scope>
</reference>
<name>A0A101HLJ7_9BACT</name>